<reference evidence="1 2" key="3">
    <citation type="journal article" date="2013" name="Rice">
        <title>Improvement of the Oryza sativa Nipponbare reference genome using next generation sequence and optical map data.</title>
        <authorList>
            <person name="Kawahara Y."/>
            <person name="de la Bastide M."/>
            <person name="Hamilton J.P."/>
            <person name="Kanamori H."/>
            <person name="McCombie W.R."/>
            <person name="Ouyang S."/>
            <person name="Schwartz D.C."/>
            <person name="Tanaka T."/>
            <person name="Wu J."/>
            <person name="Zhou S."/>
            <person name="Childs K.L."/>
            <person name="Davidson R.M."/>
            <person name="Lin H."/>
            <person name="Quesada-Ocampo L."/>
            <person name="Vaillancourt B."/>
            <person name="Sakai H."/>
            <person name="Lee S.S."/>
            <person name="Kim J."/>
            <person name="Numa H."/>
            <person name="Itoh T."/>
            <person name="Buell C.R."/>
            <person name="Matsumoto T."/>
        </authorList>
    </citation>
    <scope>NUCLEOTIDE SEQUENCE [LARGE SCALE GENOMIC DNA]</scope>
    <source>
        <strain evidence="2">cv. Nipponbare</strain>
    </source>
</reference>
<dbReference type="AlphaFoldDB" id="A0A0P0VXN6"/>
<protein>
    <submittedName>
        <fullName evidence="1">Os03g0359700 protein</fullName>
    </submittedName>
</protein>
<keyword evidence="2" id="KW-1185">Reference proteome</keyword>
<name>A0A0P0VXN6_ORYSJ</name>
<reference evidence="1 2" key="2">
    <citation type="journal article" date="2013" name="Plant Cell Physiol.">
        <title>Rice Annotation Project Database (RAP-DB): an integrative and interactive database for rice genomics.</title>
        <authorList>
            <person name="Sakai H."/>
            <person name="Lee S.S."/>
            <person name="Tanaka T."/>
            <person name="Numa H."/>
            <person name="Kim J."/>
            <person name="Kawahara Y."/>
            <person name="Wakimoto H."/>
            <person name="Yang C.C."/>
            <person name="Iwamoto M."/>
            <person name="Abe T."/>
            <person name="Yamada Y."/>
            <person name="Muto A."/>
            <person name="Inokuchi H."/>
            <person name="Ikemura T."/>
            <person name="Matsumoto T."/>
            <person name="Sasaki T."/>
            <person name="Itoh T."/>
        </authorList>
    </citation>
    <scope>NUCLEOTIDE SEQUENCE [LARGE SCALE GENOMIC DNA]</scope>
    <source>
        <strain evidence="2">cv. Nipponbare</strain>
    </source>
</reference>
<dbReference type="Proteomes" id="UP000059680">
    <property type="component" value="Chromosome 3"/>
</dbReference>
<reference evidence="2" key="1">
    <citation type="journal article" date="2005" name="Nature">
        <title>The map-based sequence of the rice genome.</title>
        <authorList>
            <consortium name="International rice genome sequencing project (IRGSP)"/>
            <person name="Matsumoto T."/>
            <person name="Wu J."/>
            <person name="Kanamori H."/>
            <person name="Katayose Y."/>
            <person name="Fujisawa M."/>
            <person name="Namiki N."/>
            <person name="Mizuno H."/>
            <person name="Yamamoto K."/>
            <person name="Antonio B.A."/>
            <person name="Baba T."/>
            <person name="Sakata K."/>
            <person name="Nagamura Y."/>
            <person name="Aoki H."/>
            <person name="Arikawa K."/>
            <person name="Arita K."/>
            <person name="Bito T."/>
            <person name="Chiden Y."/>
            <person name="Fujitsuka N."/>
            <person name="Fukunaka R."/>
            <person name="Hamada M."/>
            <person name="Harada C."/>
            <person name="Hayashi A."/>
            <person name="Hijishita S."/>
            <person name="Honda M."/>
            <person name="Hosokawa S."/>
            <person name="Ichikawa Y."/>
            <person name="Idonuma A."/>
            <person name="Iijima M."/>
            <person name="Ikeda M."/>
            <person name="Ikeno M."/>
            <person name="Ito K."/>
            <person name="Ito S."/>
            <person name="Ito T."/>
            <person name="Ito Y."/>
            <person name="Ito Y."/>
            <person name="Iwabuchi A."/>
            <person name="Kamiya K."/>
            <person name="Karasawa W."/>
            <person name="Kurita K."/>
            <person name="Katagiri S."/>
            <person name="Kikuta A."/>
            <person name="Kobayashi H."/>
            <person name="Kobayashi N."/>
            <person name="Machita K."/>
            <person name="Maehara T."/>
            <person name="Masukawa M."/>
            <person name="Mizubayashi T."/>
            <person name="Mukai Y."/>
            <person name="Nagasaki H."/>
            <person name="Nagata Y."/>
            <person name="Naito S."/>
            <person name="Nakashima M."/>
            <person name="Nakama Y."/>
            <person name="Nakamichi Y."/>
            <person name="Nakamura M."/>
            <person name="Meguro A."/>
            <person name="Negishi M."/>
            <person name="Ohta I."/>
            <person name="Ohta T."/>
            <person name="Okamoto M."/>
            <person name="Ono N."/>
            <person name="Saji S."/>
            <person name="Sakaguchi M."/>
            <person name="Sakai K."/>
            <person name="Shibata M."/>
            <person name="Shimokawa T."/>
            <person name="Song J."/>
            <person name="Takazaki Y."/>
            <person name="Terasawa K."/>
            <person name="Tsugane M."/>
            <person name="Tsuji K."/>
            <person name="Ueda S."/>
            <person name="Waki K."/>
            <person name="Yamagata H."/>
            <person name="Yamamoto M."/>
            <person name="Yamamoto S."/>
            <person name="Yamane H."/>
            <person name="Yoshiki S."/>
            <person name="Yoshihara R."/>
            <person name="Yukawa K."/>
            <person name="Zhong H."/>
            <person name="Yano M."/>
            <person name="Yuan Q."/>
            <person name="Ouyang S."/>
            <person name="Liu J."/>
            <person name="Jones K.M."/>
            <person name="Gansberger K."/>
            <person name="Moffat K."/>
            <person name="Hill J."/>
            <person name="Bera J."/>
            <person name="Fadrosh D."/>
            <person name="Jin S."/>
            <person name="Johri S."/>
            <person name="Kim M."/>
            <person name="Overton L."/>
            <person name="Reardon M."/>
            <person name="Tsitrin T."/>
            <person name="Vuong H."/>
            <person name="Weaver B."/>
            <person name="Ciecko A."/>
            <person name="Tallon L."/>
            <person name="Jackson J."/>
            <person name="Pai G."/>
            <person name="Aken S.V."/>
            <person name="Utterback T."/>
            <person name="Reidmuller S."/>
            <person name="Feldblyum T."/>
            <person name="Hsiao J."/>
            <person name="Zismann V."/>
            <person name="Iobst S."/>
            <person name="de Vazeille A.R."/>
            <person name="Buell C.R."/>
            <person name="Ying K."/>
            <person name="Li Y."/>
            <person name="Lu T."/>
            <person name="Huang Y."/>
            <person name="Zhao Q."/>
            <person name="Feng Q."/>
            <person name="Zhang L."/>
            <person name="Zhu J."/>
            <person name="Weng Q."/>
            <person name="Mu J."/>
            <person name="Lu Y."/>
            <person name="Fan D."/>
            <person name="Liu Y."/>
            <person name="Guan J."/>
            <person name="Zhang Y."/>
            <person name="Yu S."/>
            <person name="Liu X."/>
            <person name="Zhang Y."/>
            <person name="Hong G."/>
            <person name="Han B."/>
            <person name="Choisne N."/>
            <person name="Demange N."/>
            <person name="Orjeda G."/>
            <person name="Samain S."/>
            <person name="Cattolico L."/>
            <person name="Pelletier E."/>
            <person name="Couloux A."/>
            <person name="Segurens B."/>
            <person name="Wincker P."/>
            <person name="D'Hont A."/>
            <person name="Scarpelli C."/>
            <person name="Weissenbach J."/>
            <person name="Salanoubat M."/>
            <person name="Quetier F."/>
            <person name="Yu Y."/>
            <person name="Kim H.R."/>
            <person name="Rambo T."/>
            <person name="Currie J."/>
            <person name="Collura K."/>
            <person name="Luo M."/>
            <person name="Yang T."/>
            <person name="Ammiraju J.S.S."/>
            <person name="Engler F."/>
            <person name="Soderlund C."/>
            <person name="Wing R.A."/>
            <person name="Palmer L.E."/>
            <person name="de la Bastide M."/>
            <person name="Spiegel L."/>
            <person name="Nascimento L."/>
            <person name="Zutavern T."/>
            <person name="O'Shaughnessy A."/>
            <person name="Dike S."/>
            <person name="Dedhia N."/>
            <person name="Preston R."/>
            <person name="Balija V."/>
            <person name="McCombie W.R."/>
            <person name="Chow T."/>
            <person name="Chen H."/>
            <person name="Chung M."/>
            <person name="Chen C."/>
            <person name="Shaw J."/>
            <person name="Wu H."/>
            <person name="Hsiao K."/>
            <person name="Chao Y."/>
            <person name="Chu M."/>
            <person name="Cheng C."/>
            <person name="Hour A."/>
            <person name="Lee P."/>
            <person name="Lin S."/>
            <person name="Lin Y."/>
            <person name="Liou J."/>
            <person name="Liu S."/>
            <person name="Hsing Y."/>
            <person name="Raghuvanshi S."/>
            <person name="Mohanty A."/>
            <person name="Bharti A.K."/>
            <person name="Gaur A."/>
            <person name="Gupta V."/>
            <person name="Kumar D."/>
            <person name="Ravi V."/>
            <person name="Vij S."/>
            <person name="Kapur A."/>
            <person name="Khurana P."/>
            <person name="Khurana P."/>
            <person name="Khurana J.P."/>
            <person name="Tyagi A.K."/>
            <person name="Gaikwad K."/>
            <person name="Singh A."/>
            <person name="Dalal V."/>
            <person name="Srivastava S."/>
            <person name="Dixit A."/>
            <person name="Pal A.K."/>
            <person name="Ghazi I.A."/>
            <person name="Yadav M."/>
            <person name="Pandit A."/>
            <person name="Bhargava A."/>
            <person name="Sureshbabu K."/>
            <person name="Batra K."/>
            <person name="Sharma T.R."/>
            <person name="Mohapatra T."/>
            <person name="Singh N.K."/>
            <person name="Messing J."/>
            <person name="Nelson A.B."/>
            <person name="Fuks G."/>
            <person name="Kavchok S."/>
            <person name="Keizer G."/>
            <person name="Linton E."/>
            <person name="Llaca V."/>
            <person name="Song R."/>
            <person name="Tanyolac B."/>
            <person name="Young S."/>
            <person name="Ho-Il K."/>
            <person name="Hahn J.H."/>
            <person name="Sangsakoo G."/>
            <person name="Vanavichit A."/>
            <person name="de Mattos Luiz.A.T."/>
            <person name="Zimmer P.D."/>
            <person name="Malone G."/>
            <person name="Dellagostin O."/>
            <person name="de Oliveira A.C."/>
            <person name="Bevan M."/>
            <person name="Bancroft I."/>
            <person name="Minx P."/>
            <person name="Cordum H."/>
            <person name="Wilson R."/>
            <person name="Cheng Z."/>
            <person name="Jin W."/>
            <person name="Jiang J."/>
            <person name="Leong S.A."/>
            <person name="Iwama H."/>
            <person name="Gojobori T."/>
            <person name="Itoh T."/>
            <person name="Niimura Y."/>
            <person name="Fujii Y."/>
            <person name="Habara T."/>
            <person name="Sakai H."/>
            <person name="Sato Y."/>
            <person name="Wilson G."/>
            <person name="Kumar K."/>
            <person name="McCouch S."/>
            <person name="Juretic N."/>
            <person name="Hoen D."/>
            <person name="Wright S."/>
            <person name="Bruskiewich R."/>
            <person name="Bureau T."/>
            <person name="Miyao A."/>
            <person name="Hirochika H."/>
            <person name="Nishikawa T."/>
            <person name="Kadowaki K."/>
            <person name="Sugiura M."/>
            <person name="Burr B."/>
            <person name="Sasaki T."/>
        </authorList>
    </citation>
    <scope>NUCLEOTIDE SEQUENCE [LARGE SCALE GENOMIC DNA]</scope>
    <source>
        <strain evidence="2">cv. Nipponbare</strain>
    </source>
</reference>
<evidence type="ECO:0000313" key="1">
    <source>
        <dbReference type="EMBL" id="BAS84275.1"/>
    </source>
</evidence>
<dbReference type="EMBL" id="AP014959">
    <property type="protein sequence ID" value="BAS84275.1"/>
    <property type="molecule type" value="Genomic_DNA"/>
</dbReference>
<proteinExistence type="predicted"/>
<gene>
    <name evidence="1" type="ordered locus">Os03g0359700</name>
    <name evidence="1" type="ORF">OSNPB_030359700</name>
</gene>
<evidence type="ECO:0000313" key="2">
    <source>
        <dbReference type="Proteomes" id="UP000059680"/>
    </source>
</evidence>
<accession>A0A0P0VXN6</accession>
<sequence length="88" mass="9722">MSFFFRMASRLRPSTPEEVVRSIKDSFQALHTKNGARVKIPLLLSSLLLCFSSSLLGPPLAAASDDQGRGSVRARSRISPLHHACSWR</sequence>
<dbReference type="ExpressionAtlas" id="A0A0P0VXN6">
    <property type="expression patterns" value="baseline and differential"/>
</dbReference>
<dbReference type="Gramene" id="Os03t0359700-02">
    <property type="protein sequence ID" value="Os03t0359700-02"/>
    <property type="gene ID" value="Os03g0359700"/>
</dbReference>
<organism evidence="1 2">
    <name type="scientific">Oryza sativa subsp. japonica</name>
    <name type="common">Rice</name>
    <dbReference type="NCBI Taxonomy" id="39947"/>
    <lineage>
        <taxon>Eukaryota</taxon>
        <taxon>Viridiplantae</taxon>
        <taxon>Streptophyta</taxon>
        <taxon>Embryophyta</taxon>
        <taxon>Tracheophyta</taxon>
        <taxon>Spermatophyta</taxon>
        <taxon>Magnoliopsida</taxon>
        <taxon>Liliopsida</taxon>
        <taxon>Poales</taxon>
        <taxon>Poaceae</taxon>
        <taxon>BOP clade</taxon>
        <taxon>Oryzoideae</taxon>
        <taxon>Oryzeae</taxon>
        <taxon>Oryzinae</taxon>
        <taxon>Oryza</taxon>
        <taxon>Oryza sativa</taxon>
    </lineage>
</organism>